<gene>
    <name evidence="3" type="ORF">AK812_SmicGene25622</name>
</gene>
<dbReference type="Gene3D" id="2.60.40.790">
    <property type="match status" value="1"/>
</dbReference>
<dbReference type="AlphaFoldDB" id="A0A1Q9DBL5"/>
<dbReference type="Proteomes" id="UP000186817">
    <property type="component" value="Unassembled WGS sequence"/>
</dbReference>
<dbReference type="Pfam" id="PF01712">
    <property type="entry name" value="dNK"/>
    <property type="match status" value="1"/>
</dbReference>
<keyword evidence="1" id="KW-1133">Transmembrane helix</keyword>
<feature type="transmembrane region" description="Helical" evidence="1">
    <location>
        <begin position="422"/>
        <end position="446"/>
    </location>
</feature>
<dbReference type="InterPro" id="IPR008978">
    <property type="entry name" value="HSP20-like_chaperone"/>
</dbReference>
<reference evidence="3 4" key="1">
    <citation type="submission" date="2016-02" db="EMBL/GenBank/DDBJ databases">
        <title>Genome analysis of coral dinoflagellate symbionts highlights evolutionary adaptations to a symbiotic lifestyle.</title>
        <authorList>
            <person name="Aranda M."/>
            <person name="Li Y."/>
            <person name="Liew Y.J."/>
            <person name="Baumgarten S."/>
            <person name="Simakov O."/>
            <person name="Wilson M."/>
            <person name="Piel J."/>
            <person name="Ashoor H."/>
            <person name="Bougouffa S."/>
            <person name="Bajic V.B."/>
            <person name="Ryu T."/>
            <person name="Ravasi T."/>
            <person name="Bayer T."/>
            <person name="Micklem G."/>
            <person name="Kim H."/>
            <person name="Bhak J."/>
            <person name="Lajeunesse T.C."/>
            <person name="Voolstra C.R."/>
        </authorList>
    </citation>
    <scope>NUCLEOTIDE SEQUENCE [LARGE SCALE GENOMIC DNA]</scope>
    <source>
        <strain evidence="3 4">CCMP2467</strain>
    </source>
</reference>
<organism evidence="3 4">
    <name type="scientific">Symbiodinium microadriaticum</name>
    <name type="common">Dinoflagellate</name>
    <name type="synonym">Zooxanthella microadriatica</name>
    <dbReference type="NCBI Taxonomy" id="2951"/>
    <lineage>
        <taxon>Eukaryota</taxon>
        <taxon>Sar</taxon>
        <taxon>Alveolata</taxon>
        <taxon>Dinophyceae</taxon>
        <taxon>Suessiales</taxon>
        <taxon>Symbiodiniaceae</taxon>
        <taxon>Symbiodinium</taxon>
    </lineage>
</organism>
<keyword evidence="1" id="KW-0812">Transmembrane</keyword>
<comment type="caution">
    <text evidence="3">The sequence shown here is derived from an EMBL/GenBank/DDBJ whole genome shotgun (WGS) entry which is preliminary data.</text>
</comment>
<evidence type="ECO:0000313" key="3">
    <source>
        <dbReference type="EMBL" id="OLP92558.1"/>
    </source>
</evidence>
<dbReference type="OrthoDB" id="408939at2759"/>
<dbReference type="SUPFAM" id="SSF52540">
    <property type="entry name" value="P-loop containing nucleoside triphosphate hydrolases"/>
    <property type="match status" value="1"/>
</dbReference>
<protein>
    <recommendedName>
        <fullName evidence="2">Deoxynucleoside kinase domain-containing protein</fullName>
    </recommendedName>
</protein>
<proteinExistence type="predicted"/>
<dbReference type="EMBL" id="LSRX01000617">
    <property type="protein sequence ID" value="OLP92558.1"/>
    <property type="molecule type" value="Genomic_DNA"/>
</dbReference>
<name>A0A1Q9DBL5_SYMMI</name>
<accession>A0A1Q9DBL5</accession>
<sequence length="493" mass="55519">MNRTRGGTDLEALHRVMAEGTPEEKIAATFQLENKVWEHHFRVAAQRHMHTFTERGLGSTARVFCKVCTENGQLTEGQREYFLKAYERCSSDESFRPILILYFKLPTQEQAARIKVRADGEDRKFEKSMPLQYLHCLSDAYEEFLGSHEDVIVVDSNQPPEEIMMEAADKVEEKLRGRHVHPHSGVQGFGVELILRLPNGKLYGVRVKDAEGWVLEHERKNGWAHEIEPEKCKYRVSSSSPRITLTLAKKDEKEKWYELRKKDIRCPVRMIVTGMLQPQINLLMTATAPDVPLYRPSLGDAAAAAAGVNAALPEAAEAEEEDMDTILEGEEPVRERLDGDHEGDFDEGVGDIPFQLNARDLSTCFHIASQVDVRTGISHFHNHMSICPCIMVIVISSSSTGVTIVSTVIIIIIILIPVILIILVAILITILLLITITTIIIISAALQQHPANPDLRKKKIMEYCNRNKMCIRDVTRVLGFFLVMEFGARGFGP</sequence>
<evidence type="ECO:0000256" key="1">
    <source>
        <dbReference type="SAM" id="Phobius"/>
    </source>
</evidence>
<dbReference type="InterPro" id="IPR031314">
    <property type="entry name" value="DNK_dom"/>
</dbReference>
<dbReference type="CDD" id="cd06463">
    <property type="entry name" value="p23_like"/>
    <property type="match status" value="1"/>
</dbReference>
<evidence type="ECO:0000313" key="4">
    <source>
        <dbReference type="Proteomes" id="UP000186817"/>
    </source>
</evidence>
<feature type="transmembrane region" description="Helical" evidence="1">
    <location>
        <begin position="390"/>
        <end position="415"/>
    </location>
</feature>
<keyword evidence="1" id="KW-0472">Membrane</keyword>
<dbReference type="Gene3D" id="3.40.50.300">
    <property type="entry name" value="P-loop containing nucleotide triphosphate hydrolases"/>
    <property type="match status" value="1"/>
</dbReference>
<keyword evidence="4" id="KW-1185">Reference proteome</keyword>
<dbReference type="InterPro" id="IPR027417">
    <property type="entry name" value="P-loop_NTPase"/>
</dbReference>
<feature type="domain" description="Deoxynucleoside kinase" evidence="2">
    <location>
        <begin position="30"/>
        <end position="157"/>
    </location>
</feature>
<evidence type="ECO:0000259" key="2">
    <source>
        <dbReference type="Pfam" id="PF01712"/>
    </source>
</evidence>